<comment type="caution">
    <text evidence="11">The sequence shown here is derived from an EMBL/GenBank/DDBJ whole genome shotgun (WGS) entry which is preliminary data.</text>
</comment>
<dbReference type="SMART" id="SM00382">
    <property type="entry name" value="AAA"/>
    <property type="match status" value="1"/>
</dbReference>
<evidence type="ECO:0000256" key="2">
    <source>
        <dbReference type="ARBA" id="ARBA00005417"/>
    </source>
</evidence>
<dbReference type="InterPro" id="IPR027417">
    <property type="entry name" value="P-loop_NTPase"/>
</dbReference>
<evidence type="ECO:0000256" key="5">
    <source>
        <dbReference type="ARBA" id="ARBA00022741"/>
    </source>
</evidence>
<dbReference type="InterPro" id="IPR050388">
    <property type="entry name" value="ABC_Ni/Peptide_Import"/>
</dbReference>
<evidence type="ECO:0000256" key="7">
    <source>
        <dbReference type="ARBA" id="ARBA00023136"/>
    </source>
</evidence>
<dbReference type="InterPro" id="IPR003593">
    <property type="entry name" value="AAA+_ATPase"/>
</dbReference>
<evidence type="ECO:0000313" key="12">
    <source>
        <dbReference type="Proteomes" id="UP001589758"/>
    </source>
</evidence>
<evidence type="ECO:0000256" key="9">
    <source>
        <dbReference type="ARBA" id="ARBA00047356"/>
    </source>
</evidence>
<dbReference type="InterPro" id="IPR003439">
    <property type="entry name" value="ABC_transporter-like_ATP-bd"/>
</dbReference>
<reference evidence="11 12" key="1">
    <citation type="submission" date="2024-09" db="EMBL/GenBank/DDBJ databases">
        <authorList>
            <person name="Sun Q."/>
            <person name="Mori K."/>
        </authorList>
    </citation>
    <scope>NUCLEOTIDE SEQUENCE [LARGE SCALE GENOMIC DNA]</scope>
    <source>
        <strain evidence="11 12">CCM 8545</strain>
    </source>
</reference>
<dbReference type="EMBL" id="JBHLXE010000033">
    <property type="protein sequence ID" value="MFC0179129.1"/>
    <property type="molecule type" value="Genomic_DNA"/>
</dbReference>
<evidence type="ECO:0000256" key="8">
    <source>
        <dbReference type="ARBA" id="ARBA00038852"/>
    </source>
</evidence>
<evidence type="ECO:0000256" key="6">
    <source>
        <dbReference type="ARBA" id="ARBA00022840"/>
    </source>
</evidence>
<keyword evidence="4" id="KW-1003">Cell membrane</keyword>
<evidence type="ECO:0000256" key="1">
    <source>
        <dbReference type="ARBA" id="ARBA00004417"/>
    </source>
</evidence>
<dbReference type="Pfam" id="PF00005">
    <property type="entry name" value="ABC_tran"/>
    <property type="match status" value="1"/>
</dbReference>
<dbReference type="GO" id="GO:0005524">
    <property type="term" value="F:ATP binding"/>
    <property type="evidence" value="ECO:0007669"/>
    <property type="project" value="UniProtKB-KW"/>
</dbReference>
<dbReference type="Proteomes" id="UP001589758">
    <property type="component" value="Unassembled WGS sequence"/>
</dbReference>
<dbReference type="EC" id="7.4.2.9" evidence="8"/>
<keyword evidence="7" id="KW-0472">Membrane</keyword>
<comment type="similarity">
    <text evidence="2">Belongs to the ABC transporter superfamily.</text>
</comment>
<dbReference type="PANTHER" id="PTHR43297:SF2">
    <property type="entry name" value="DIPEPTIDE TRANSPORT ATP-BINDING PROTEIN DPPD"/>
    <property type="match status" value="1"/>
</dbReference>
<dbReference type="PROSITE" id="PS50893">
    <property type="entry name" value="ABC_TRANSPORTER_2"/>
    <property type="match status" value="1"/>
</dbReference>
<organism evidence="11 12">
    <name type="scientific">Thorsellia kenyensis</name>
    <dbReference type="NCBI Taxonomy" id="1549888"/>
    <lineage>
        <taxon>Bacteria</taxon>
        <taxon>Pseudomonadati</taxon>
        <taxon>Pseudomonadota</taxon>
        <taxon>Gammaproteobacteria</taxon>
        <taxon>Enterobacterales</taxon>
        <taxon>Thorselliaceae</taxon>
        <taxon>Thorsellia</taxon>
    </lineage>
</organism>
<proteinExistence type="inferred from homology"/>
<evidence type="ECO:0000313" key="11">
    <source>
        <dbReference type="EMBL" id="MFC0179129.1"/>
    </source>
</evidence>
<dbReference type="Gene3D" id="3.40.50.300">
    <property type="entry name" value="P-loop containing nucleotide triphosphate hydrolases"/>
    <property type="match status" value="1"/>
</dbReference>
<feature type="domain" description="ABC transporter" evidence="10">
    <location>
        <begin position="30"/>
        <end position="276"/>
    </location>
</feature>
<evidence type="ECO:0000256" key="4">
    <source>
        <dbReference type="ARBA" id="ARBA00022475"/>
    </source>
</evidence>
<name>A0ABV6C843_9GAMM</name>
<keyword evidence="5" id="KW-0547">Nucleotide-binding</keyword>
<dbReference type="SUPFAM" id="SSF52540">
    <property type="entry name" value="P-loop containing nucleoside triphosphate hydrolases"/>
    <property type="match status" value="1"/>
</dbReference>
<protein>
    <recommendedName>
        <fullName evidence="8">ABC-type dipeptide transporter</fullName>
        <ecNumber evidence="8">7.4.2.9</ecNumber>
    </recommendedName>
</protein>
<sequence>MENRINNDVKDNKLNTFNLVSISNLSIGINRIKSTYKSSHSSSLILDNVSMNIGKEIVCLIGESGSGKSTLAKVLIGILNPALSVYNGQIEYFSSPEDHAVNLLQENVISQLRGKTISMIMQEPKYALNPSLNLLTQLDYAYLGSLTGKNKLLYYYQLLDDIGLSHEILHVKPHKLSGGMGQRFMIALALLNKPQLIIADEPTSALDYDLKYQILELIVNRCKKNDIGLLLISHDLPSVKKYADRIYIMKSGSIVDSGDANLLVKSQNHYTKLLWACKPSSQTYQKSLPTSLDTL</sequence>
<comment type="subcellular location">
    <subcellularLocation>
        <location evidence="1">Cell inner membrane</location>
        <topology evidence="1">Peripheral membrane protein</topology>
    </subcellularLocation>
</comment>
<keyword evidence="3" id="KW-0813">Transport</keyword>
<dbReference type="RefSeq" id="WP_385876220.1">
    <property type="nucleotide sequence ID" value="NZ_JBHLXE010000033.1"/>
</dbReference>
<dbReference type="PANTHER" id="PTHR43297">
    <property type="entry name" value="OLIGOPEPTIDE TRANSPORT ATP-BINDING PROTEIN APPD"/>
    <property type="match status" value="1"/>
</dbReference>
<gene>
    <name evidence="11" type="ORF">ACFFIT_03290</name>
</gene>
<keyword evidence="12" id="KW-1185">Reference proteome</keyword>
<comment type="catalytic activity">
    <reaction evidence="9">
        <text>a dipeptide(out) + ATP + H2O = a dipeptide(in) + ADP + phosphate + H(+)</text>
        <dbReference type="Rhea" id="RHEA:23120"/>
        <dbReference type="ChEBI" id="CHEBI:15377"/>
        <dbReference type="ChEBI" id="CHEBI:15378"/>
        <dbReference type="ChEBI" id="CHEBI:30616"/>
        <dbReference type="ChEBI" id="CHEBI:43474"/>
        <dbReference type="ChEBI" id="CHEBI:90799"/>
        <dbReference type="ChEBI" id="CHEBI:456216"/>
        <dbReference type="EC" id="7.4.2.9"/>
    </reaction>
</comment>
<evidence type="ECO:0000259" key="10">
    <source>
        <dbReference type="PROSITE" id="PS50893"/>
    </source>
</evidence>
<dbReference type="CDD" id="cd03257">
    <property type="entry name" value="ABC_NikE_OppD_transporters"/>
    <property type="match status" value="1"/>
</dbReference>
<keyword evidence="6 11" id="KW-0067">ATP-binding</keyword>
<evidence type="ECO:0000256" key="3">
    <source>
        <dbReference type="ARBA" id="ARBA00022448"/>
    </source>
</evidence>
<accession>A0ABV6C843</accession>